<name>A0A5B8VRF2_9BACT</name>
<dbReference type="AlphaFoldDB" id="A0A5B8VRF2"/>
<feature type="compositionally biased region" description="Polar residues" evidence="1">
    <location>
        <begin position="11"/>
        <end position="20"/>
    </location>
</feature>
<organism evidence="2 3">
    <name type="scientific">Arachidicoccus ginsenosidivorans</name>
    <dbReference type="NCBI Taxonomy" id="496057"/>
    <lineage>
        <taxon>Bacteria</taxon>
        <taxon>Pseudomonadati</taxon>
        <taxon>Bacteroidota</taxon>
        <taxon>Chitinophagia</taxon>
        <taxon>Chitinophagales</taxon>
        <taxon>Chitinophagaceae</taxon>
        <taxon>Arachidicoccus</taxon>
    </lineage>
</organism>
<evidence type="ECO:0008006" key="4">
    <source>
        <dbReference type="Google" id="ProtNLM"/>
    </source>
</evidence>
<gene>
    <name evidence="2" type="ORF">FSB73_20375</name>
</gene>
<keyword evidence="3" id="KW-1185">Reference proteome</keyword>
<sequence length="724" mass="83981">MKEHSKKDNSIKSNNGQKGQMNDPEKKLEFSKEILSEILDSLEESGEFYENAELWLVDVRLFSNWLNNQNTGSKAASELENLLLHSALLPTEEDIYNICKLLFTNLQLLQCYYNFYNNNDRGFLDMLIWQQYIPYPEAMQYFGDKMILDKPDIKGDPIISPAFAKWGSFLTLNYFADNPYDEAEFPSERFDLDYEKFSDPFGFQGFEDQDDYDGEQGDWYGNEEEEVEEGDLNSHPEIYIFVLPEFMQIAFRQIAVKPKDYYLEPIEINQRFKVFESEATIFKELPVILAYLQQGKIKRNKNGYLSIASLRIAAEKLKLHNFPNDSGYVKILQIASNLEMERYRPMTPVLEILQQIFHQQQPGKAALAATLFPIENLKNFYVTCLNPGEITKALSLLRILPKGKWILLHQFNRYLELHEKEWKFEPIVNNYAIEELRLDKHNPDFDAFERAEIDTRKKIVEQLFIRGVLLTAASFGLLDLAYDTHDHKLLYGFYKYETSPWISFTAFRLTPLGARLFKNENDYDTEKSIKDTVGFTLDDAALKIKVIGDMEIAHELLHQWTKRSISRDDILELDLAAIVAGCKSKTALIQNIREFKDAIYQELPVNWKAALAQLVNKTNNVQEIMQPIVYKLSPHDLALHKIIAQDKELKKLCFKGENFTLIVSKPHQAAFIRRLSELGYVPSIGVSEDINAIQFITESQTQTDLAQNFDDLMRTSSNSRTTKR</sequence>
<accession>A0A5B8VRF2</accession>
<dbReference type="RefSeq" id="WP_146786511.1">
    <property type="nucleotide sequence ID" value="NZ_CP042434.1"/>
</dbReference>
<feature type="compositionally biased region" description="Basic and acidic residues" evidence="1">
    <location>
        <begin position="1"/>
        <end position="10"/>
    </location>
</feature>
<protein>
    <recommendedName>
        <fullName evidence="4">Helicase XPB/Ssl2 N-terminal domain-containing protein</fullName>
    </recommendedName>
</protein>
<dbReference type="Proteomes" id="UP000321291">
    <property type="component" value="Chromosome"/>
</dbReference>
<reference evidence="2 3" key="1">
    <citation type="journal article" date="2017" name="Int. J. Syst. Evol. Microbiol.">
        <title>Arachidicoccus ginsenosidivorans sp. nov., with ginsenoside-converting activity isolated from ginseng cultivating soil.</title>
        <authorList>
            <person name="Siddiqi M.Z."/>
            <person name="Aslam Z."/>
            <person name="Im W.T."/>
        </authorList>
    </citation>
    <scope>NUCLEOTIDE SEQUENCE [LARGE SCALE GENOMIC DNA]</scope>
    <source>
        <strain evidence="2 3">Gsoil 809</strain>
    </source>
</reference>
<proteinExistence type="predicted"/>
<dbReference type="KEGG" id="agi:FSB73_20375"/>
<evidence type="ECO:0000256" key="1">
    <source>
        <dbReference type="SAM" id="MobiDB-lite"/>
    </source>
</evidence>
<evidence type="ECO:0000313" key="2">
    <source>
        <dbReference type="EMBL" id="QEC73671.1"/>
    </source>
</evidence>
<dbReference type="OrthoDB" id="9806751at2"/>
<feature type="region of interest" description="Disordered" evidence="1">
    <location>
        <begin position="1"/>
        <end position="25"/>
    </location>
</feature>
<dbReference type="EMBL" id="CP042434">
    <property type="protein sequence ID" value="QEC73671.1"/>
    <property type="molecule type" value="Genomic_DNA"/>
</dbReference>
<evidence type="ECO:0000313" key="3">
    <source>
        <dbReference type="Proteomes" id="UP000321291"/>
    </source>
</evidence>